<evidence type="ECO:0000313" key="3">
    <source>
        <dbReference type="Proteomes" id="UP000199310"/>
    </source>
</evidence>
<reference evidence="3" key="1">
    <citation type="submission" date="2016-10" db="EMBL/GenBank/DDBJ databases">
        <authorList>
            <person name="Varghese N."/>
            <person name="Submissions S."/>
        </authorList>
    </citation>
    <scope>NUCLEOTIDE SEQUENCE [LARGE SCALE GENOMIC DNA]</scope>
    <source>
        <strain evidence="3">DSM 3695</strain>
    </source>
</reference>
<evidence type="ECO:0008006" key="4">
    <source>
        <dbReference type="Google" id="ProtNLM"/>
    </source>
</evidence>
<dbReference type="AlphaFoldDB" id="A0A1I0S7N4"/>
<name>A0A1I0S7N4_9BACT</name>
<evidence type="ECO:0000313" key="2">
    <source>
        <dbReference type="EMBL" id="SEW51818.1"/>
    </source>
</evidence>
<dbReference type="STRING" id="29529.SAMN04488122_4518"/>
<dbReference type="OrthoDB" id="1150657at2"/>
<feature type="chain" id="PRO_5011784124" description="Lipoprotein" evidence="1">
    <location>
        <begin position="19"/>
        <end position="160"/>
    </location>
</feature>
<accession>A0A1I0S7N4</accession>
<keyword evidence="1" id="KW-0732">Signal</keyword>
<dbReference type="PROSITE" id="PS51257">
    <property type="entry name" value="PROKAR_LIPOPROTEIN"/>
    <property type="match status" value="1"/>
</dbReference>
<dbReference type="RefSeq" id="WP_089898266.1">
    <property type="nucleotide sequence ID" value="NZ_FOJG01000002.1"/>
</dbReference>
<sequence>MKQVKALLAGCCAAVVFASCGSTSNPVEYNNKLMTVINDNEKNINAMNTAMAGQDYKKAETTRKTWVAQLDKSIGEVDKMDAIKEDDGLKASVLQGLKDYRKIAAEEFPKLIDLRTREKNGDAGVQPDIQAALDKINHAYESIAGNVNKAATSFEKKNSK</sequence>
<keyword evidence="3" id="KW-1185">Reference proteome</keyword>
<protein>
    <recommendedName>
        <fullName evidence="4">Lipoprotein</fullName>
    </recommendedName>
</protein>
<organism evidence="2 3">
    <name type="scientific">Chitinophaga arvensicola</name>
    <dbReference type="NCBI Taxonomy" id="29529"/>
    <lineage>
        <taxon>Bacteria</taxon>
        <taxon>Pseudomonadati</taxon>
        <taxon>Bacteroidota</taxon>
        <taxon>Chitinophagia</taxon>
        <taxon>Chitinophagales</taxon>
        <taxon>Chitinophagaceae</taxon>
        <taxon>Chitinophaga</taxon>
    </lineage>
</organism>
<dbReference type="Proteomes" id="UP000199310">
    <property type="component" value="Unassembled WGS sequence"/>
</dbReference>
<gene>
    <name evidence="2" type="ORF">SAMN04488122_4518</name>
</gene>
<evidence type="ECO:0000256" key="1">
    <source>
        <dbReference type="SAM" id="SignalP"/>
    </source>
</evidence>
<dbReference type="EMBL" id="FOJG01000002">
    <property type="protein sequence ID" value="SEW51818.1"/>
    <property type="molecule type" value="Genomic_DNA"/>
</dbReference>
<feature type="signal peptide" evidence="1">
    <location>
        <begin position="1"/>
        <end position="18"/>
    </location>
</feature>
<proteinExistence type="predicted"/>